<dbReference type="GO" id="GO:0005737">
    <property type="term" value="C:cytoplasm"/>
    <property type="evidence" value="ECO:0007669"/>
    <property type="project" value="UniProtKB-SubCell"/>
</dbReference>
<dbReference type="GO" id="GO:0016020">
    <property type="term" value="C:membrane"/>
    <property type="evidence" value="ECO:0007669"/>
    <property type="project" value="InterPro"/>
</dbReference>
<name>A0A2V2FQ72_9FIRM</name>
<proteinExistence type="predicted"/>
<evidence type="ECO:0000256" key="4">
    <source>
        <dbReference type="ARBA" id="ARBA00022597"/>
    </source>
</evidence>
<comment type="caution">
    <text evidence="10">The sequence shown here is derived from an EMBL/GenBank/DDBJ whole genome shotgun (WGS) entry which is preliminary data.</text>
</comment>
<accession>A0A2V2FQ72</accession>
<dbReference type="CDD" id="cd00006">
    <property type="entry name" value="PTS_IIA_man"/>
    <property type="match status" value="1"/>
</dbReference>
<dbReference type="OrthoDB" id="6578004at2"/>
<evidence type="ECO:0000256" key="3">
    <source>
        <dbReference type="ARBA" id="ARBA00022490"/>
    </source>
</evidence>
<dbReference type="PANTHER" id="PTHR33799">
    <property type="entry name" value="PTS PERMEASE-RELATED-RELATED"/>
    <property type="match status" value="1"/>
</dbReference>
<protein>
    <submittedName>
        <fullName evidence="9">PTS sugar transporter subunit IIA</fullName>
    </submittedName>
    <submittedName>
        <fullName evidence="10">PTS system mannose-specific IIA component/D-glucosaminate-specific PTS system IIA component</fullName>
    </submittedName>
</protein>
<evidence type="ECO:0000313" key="10">
    <source>
        <dbReference type="EMBL" id="PXX75924.1"/>
    </source>
</evidence>
<evidence type="ECO:0000256" key="6">
    <source>
        <dbReference type="ARBA" id="ARBA00022683"/>
    </source>
</evidence>
<feature type="domain" description="PTS EIIA type-4" evidence="8">
    <location>
        <begin position="2"/>
        <end position="143"/>
    </location>
</feature>
<dbReference type="RefSeq" id="WP_022938045.1">
    <property type="nucleotide sequence ID" value="NZ_BAABZA010000007.1"/>
</dbReference>
<sequence>MEEKIILLTHGDWGKALKSSVEMILGKADFVSAVALTPEMLLAEFRQAVEAAILAEVKKAQEKHVLLHITLMTDVFGGTPTNVAAVIAKEREDCAISVITGLNCPLLIEACTQISFGGELDIKKVLASCQSSIFDVMEKITGK</sequence>
<gene>
    <name evidence="10" type="ORF">DES51_11614</name>
    <name evidence="9" type="ORF">MQE39_09505</name>
</gene>
<comment type="subcellular location">
    <subcellularLocation>
        <location evidence="1">Cytoplasm</location>
    </subcellularLocation>
</comment>
<evidence type="ECO:0000313" key="11">
    <source>
        <dbReference type="Proteomes" id="UP000247612"/>
    </source>
</evidence>
<dbReference type="GO" id="GO:0009401">
    <property type="term" value="P:phosphoenolpyruvate-dependent sugar phosphotransferase system"/>
    <property type="evidence" value="ECO:0007669"/>
    <property type="project" value="UniProtKB-KW"/>
</dbReference>
<dbReference type="InterPro" id="IPR036662">
    <property type="entry name" value="PTS_EIIA_man-typ_sf"/>
</dbReference>
<evidence type="ECO:0000256" key="7">
    <source>
        <dbReference type="ARBA" id="ARBA00022777"/>
    </source>
</evidence>
<organism evidence="10 11">
    <name type="scientific">Dielma fastidiosa</name>
    <dbReference type="NCBI Taxonomy" id="1034346"/>
    <lineage>
        <taxon>Bacteria</taxon>
        <taxon>Bacillati</taxon>
        <taxon>Bacillota</taxon>
        <taxon>Erysipelotrichia</taxon>
        <taxon>Erysipelotrichales</taxon>
        <taxon>Erysipelotrichaceae</taxon>
        <taxon>Dielma</taxon>
    </lineage>
</organism>
<evidence type="ECO:0000259" key="8">
    <source>
        <dbReference type="PROSITE" id="PS51096"/>
    </source>
</evidence>
<keyword evidence="7" id="KW-0418">Kinase</keyword>
<keyword evidence="4 9" id="KW-0762">Sugar transport</keyword>
<keyword evidence="3" id="KW-0963">Cytoplasm</keyword>
<keyword evidence="11" id="KW-1185">Reference proteome</keyword>
<dbReference type="STRING" id="1034346.GCA_000313565_01740"/>
<dbReference type="GO" id="GO:0016301">
    <property type="term" value="F:kinase activity"/>
    <property type="evidence" value="ECO:0007669"/>
    <property type="project" value="UniProtKB-KW"/>
</dbReference>
<dbReference type="SUPFAM" id="SSF53062">
    <property type="entry name" value="PTS system fructose IIA component-like"/>
    <property type="match status" value="1"/>
</dbReference>
<dbReference type="Gene3D" id="3.40.50.510">
    <property type="entry name" value="Phosphotransferase system, mannose-type IIA component"/>
    <property type="match status" value="1"/>
</dbReference>
<dbReference type="Pfam" id="PF03610">
    <property type="entry name" value="EIIA-man"/>
    <property type="match status" value="1"/>
</dbReference>
<dbReference type="PROSITE" id="PS51096">
    <property type="entry name" value="PTS_EIIA_TYPE_4"/>
    <property type="match status" value="1"/>
</dbReference>
<dbReference type="InterPro" id="IPR051471">
    <property type="entry name" value="Bacterial_PTS_sugar_comp"/>
</dbReference>
<dbReference type="InterPro" id="IPR004701">
    <property type="entry name" value="PTS_EIIA_man-typ"/>
</dbReference>
<dbReference type="EMBL" id="JALDAW010000013">
    <property type="protein sequence ID" value="MDY5168350.1"/>
    <property type="molecule type" value="Genomic_DNA"/>
</dbReference>
<keyword evidence="2" id="KW-0813">Transport</keyword>
<dbReference type="Proteomes" id="UP001276902">
    <property type="component" value="Unassembled WGS sequence"/>
</dbReference>
<dbReference type="Proteomes" id="UP000247612">
    <property type="component" value="Unassembled WGS sequence"/>
</dbReference>
<evidence type="ECO:0000313" key="9">
    <source>
        <dbReference type="EMBL" id="MDY5168350.1"/>
    </source>
</evidence>
<keyword evidence="5" id="KW-0808">Transferase</keyword>
<evidence type="ECO:0000256" key="5">
    <source>
        <dbReference type="ARBA" id="ARBA00022679"/>
    </source>
</evidence>
<dbReference type="AlphaFoldDB" id="A0A2V2FQ72"/>
<reference evidence="10 11" key="1">
    <citation type="submission" date="2018-05" db="EMBL/GenBank/DDBJ databases">
        <title>Genomic Encyclopedia of Type Strains, Phase IV (KMG-IV): sequencing the most valuable type-strain genomes for metagenomic binning, comparative biology and taxonomic classification.</title>
        <authorList>
            <person name="Goeker M."/>
        </authorList>
    </citation>
    <scope>NUCLEOTIDE SEQUENCE [LARGE SCALE GENOMIC DNA]</scope>
    <source>
        <strain evidence="10 11">JC118</strain>
    </source>
</reference>
<evidence type="ECO:0000256" key="2">
    <source>
        <dbReference type="ARBA" id="ARBA00022448"/>
    </source>
</evidence>
<evidence type="ECO:0000256" key="1">
    <source>
        <dbReference type="ARBA" id="ARBA00004496"/>
    </source>
</evidence>
<dbReference type="PANTHER" id="PTHR33799:SF1">
    <property type="entry name" value="PTS SYSTEM MANNOSE-SPECIFIC EIIAB COMPONENT-RELATED"/>
    <property type="match status" value="1"/>
</dbReference>
<dbReference type="EMBL" id="QJKH01000016">
    <property type="protein sequence ID" value="PXX75924.1"/>
    <property type="molecule type" value="Genomic_DNA"/>
</dbReference>
<keyword evidence="6" id="KW-0598">Phosphotransferase system</keyword>
<reference evidence="9" key="2">
    <citation type="submission" date="2022-03" db="EMBL/GenBank/DDBJ databases">
        <title>First case of bacteraemia caused by Dielma fastidiosa in a patient hospitalised with diverticulitis.</title>
        <authorList>
            <person name="Forman-Ankjaer B."/>
            <person name="Hvid-Jensen F."/>
            <person name="Kobel C.M."/>
            <person name="Greve T."/>
        </authorList>
    </citation>
    <scope>NUCLEOTIDE SEQUENCE</scope>
    <source>
        <strain evidence="9">AUH_DF_2021</strain>
    </source>
</reference>
<dbReference type="InterPro" id="IPR033887">
    <property type="entry name" value="PTS_IIA_man"/>
</dbReference>